<sequence>MKRIKLLLLLLISGVTLTSCVVRNDIVDDGFSLRQYISSYDLWYVDYHKTTGTGDVPFLSRAFTISFLNGTMYANNNIVDIGKTGNGLGIAVGSYGTFGTVLETRHDIDGYYEFDVVQLSSNRIRIDDLSQNVSYYLVGYQRNTFDYDMLFYDNIEYFLQEYIAWERTGASGGTSNPFDYEHYLQFTPENDVTFYSSHDPFGTNIDNINWDFTGGYIVQNVQGEQNLKYLTLNYDNGDTEEFDLTVINDETIELYHIGSGTTYIFSGRGFIQYLKGEKTSTSKPTVRNSGRKRTKIERETVPKRTLK</sequence>
<name>A0A4R6TFP3_9FLAO</name>
<protein>
    <recommendedName>
        <fullName evidence="5">Nicotinic acid mononucleotide adenyltransferase</fullName>
    </recommendedName>
</protein>
<evidence type="ECO:0000256" key="1">
    <source>
        <dbReference type="SAM" id="MobiDB-lite"/>
    </source>
</evidence>
<feature type="compositionally biased region" description="Basic and acidic residues" evidence="1">
    <location>
        <begin position="296"/>
        <end position="307"/>
    </location>
</feature>
<gene>
    <name evidence="3" type="ORF">DFQ07_1020</name>
</gene>
<evidence type="ECO:0000313" key="4">
    <source>
        <dbReference type="Proteomes" id="UP000295390"/>
    </source>
</evidence>
<organism evidence="3 4">
    <name type="scientific">Tenacibaculum caenipelagi</name>
    <dbReference type="NCBI Taxonomy" id="1325435"/>
    <lineage>
        <taxon>Bacteria</taxon>
        <taxon>Pseudomonadati</taxon>
        <taxon>Bacteroidota</taxon>
        <taxon>Flavobacteriia</taxon>
        <taxon>Flavobacteriales</taxon>
        <taxon>Flavobacteriaceae</taxon>
        <taxon>Tenacibaculum</taxon>
    </lineage>
</organism>
<feature type="signal peptide" evidence="2">
    <location>
        <begin position="1"/>
        <end position="18"/>
    </location>
</feature>
<feature type="region of interest" description="Disordered" evidence="1">
    <location>
        <begin position="280"/>
        <end position="307"/>
    </location>
</feature>
<keyword evidence="2" id="KW-0732">Signal</keyword>
<dbReference type="EMBL" id="SNYH01000002">
    <property type="protein sequence ID" value="TDQ28643.1"/>
    <property type="molecule type" value="Genomic_DNA"/>
</dbReference>
<feature type="chain" id="PRO_5020289380" description="Nicotinic acid mononucleotide adenyltransferase" evidence="2">
    <location>
        <begin position="19"/>
        <end position="307"/>
    </location>
</feature>
<proteinExistence type="predicted"/>
<dbReference type="PROSITE" id="PS51257">
    <property type="entry name" value="PROKAR_LIPOPROTEIN"/>
    <property type="match status" value="1"/>
</dbReference>
<dbReference type="OrthoDB" id="1150486at2"/>
<evidence type="ECO:0008006" key="5">
    <source>
        <dbReference type="Google" id="ProtNLM"/>
    </source>
</evidence>
<accession>A0A4R6TFP3</accession>
<evidence type="ECO:0000313" key="3">
    <source>
        <dbReference type="EMBL" id="TDQ28643.1"/>
    </source>
</evidence>
<evidence type="ECO:0000256" key="2">
    <source>
        <dbReference type="SAM" id="SignalP"/>
    </source>
</evidence>
<keyword evidence="4" id="KW-1185">Reference proteome</keyword>
<dbReference type="RefSeq" id="WP_133535170.1">
    <property type="nucleotide sequence ID" value="NZ_SNYH01000002.1"/>
</dbReference>
<comment type="caution">
    <text evidence="3">The sequence shown here is derived from an EMBL/GenBank/DDBJ whole genome shotgun (WGS) entry which is preliminary data.</text>
</comment>
<dbReference type="AlphaFoldDB" id="A0A4R6TFP3"/>
<dbReference type="Proteomes" id="UP000295390">
    <property type="component" value="Unassembled WGS sequence"/>
</dbReference>
<reference evidence="3 4" key="1">
    <citation type="submission" date="2019-03" db="EMBL/GenBank/DDBJ databases">
        <title>Genomic Encyclopedia of Type Strains, Phase III (KMG-III): the genomes of soil and plant-associated and newly described type strains.</title>
        <authorList>
            <person name="Whitman W."/>
        </authorList>
    </citation>
    <scope>NUCLEOTIDE SEQUENCE [LARGE SCALE GENOMIC DNA]</scope>
    <source>
        <strain evidence="3 4">CECT 8283</strain>
    </source>
</reference>